<gene>
    <name evidence="11" type="ORF">CYR32_19050</name>
</gene>
<dbReference type="GO" id="GO:0032259">
    <property type="term" value="P:methylation"/>
    <property type="evidence" value="ECO:0007669"/>
    <property type="project" value="UniProtKB-KW"/>
</dbReference>
<dbReference type="SUPFAM" id="SSF53155">
    <property type="entry name" value="Methylated DNA-protein cysteine methyltransferase domain"/>
    <property type="match status" value="1"/>
</dbReference>
<dbReference type="PANTHER" id="PTHR10815">
    <property type="entry name" value="METHYLATED-DNA--PROTEIN-CYSTEINE METHYLTRANSFERASE"/>
    <property type="match status" value="1"/>
</dbReference>
<dbReference type="EC" id="2.1.1.63" evidence="8"/>
<evidence type="ECO:0000256" key="4">
    <source>
        <dbReference type="ARBA" id="ARBA00022679"/>
    </source>
</evidence>
<dbReference type="HAMAP" id="MF_00772">
    <property type="entry name" value="OGT"/>
    <property type="match status" value="1"/>
</dbReference>
<comment type="subcellular location">
    <subcellularLocation>
        <location evidence="8">Cytoplasm</location>
    </subcellularLocation>
</comment>
<feature type="domain" description="Methylguanine DNA methyltransferase ribonuclease-like" evidence="10">
    <location>
        <begin position="7"/>
        <end position="83"/>
    </location>
</feature>
<dbReference type="FunFam" id="1.10.10.10:FF:000337">
    <property type="entry name" value="Methylated-DNA--protein-cysteine methyltransferase"/>
    <property type="match status" value="1"/>
</dbReference>
<evidence type="ECO:0000256" key="5">
    <source>
        <dbReference type="ARBA" id="ARBA00022763"/>
    </source>
</evidence>
<dbReference type="Proteomes" id="UP000234503">
    <property type="component" value="Unassembled WGS sequence"/>
</dbReference>
<keyword evidence="12" id="KW-1185">Reference proteome</keyword>
<organism evidence="11 12">
    <name type="scientific">Chimaeribacter coloradensis</name>
    <dbReference type="NCBI Taxonomy" id="2060068"/>
    <lineage>
        <taxon>Bacteria</taxon>
        <taxon>Pseudomonadati</taxon>
        <taxon>Pseudomonadota</taxon>
        <taxon>Gammaproteobacteria</taxon>
        <taxon>Enterobacterales</taxon>
        <taxon>Yersiniaceae</taxon>
        <taxon>Chimaeribacter</taxon>
    </lineage>
</organism>
<dbReference type="AlphaFoldDB" id="A0A2N5DU96"/>
<evidence type="ECO:0000259" key="10">
    <source>
        <dbReference type="Pfam" id="PF02870"/>
    </source>
</evidence>
<name>A0A2N5DU96_9GAMM</name>
<evidence type="ECO:0000256" key="3">
    <source>
        <dbReference type="ARBA" id="ARBA00022603"/>
    </source>
</evidence>
<dbReference type="PROSITE" id="PS00374">
    <property type="entry name" value="MGMT"/>
    <property type="match status" value="1"/>
</dbReference>
<dbReference type="RefSeq" id="WP_101826701.1">
    <property type="nucleotide sequence ID" value="NZ_PJZH01000032.1"/>
</dbReference>
<dbReference type="Pfam" id="PF01035">
    <property type="entry name" value="DNA_binding_1"/>
    <property type="match status" value="1"/>
</dbReference>
<dbReference type="Pfam" id="PF02870">
    <property type="entry name" value="Methyltransf_1N"/>
    <property type="match status" value="1"/>
</dbReference>
<dbReference type="Gene3D" id="1.10.10.10">
    <property type="entry name" value="Winged helix-like DNA-binding domain superfamily/Winged helix DNA-binding domain"/>
    <property type="match status" value="1"/>
</dbReference>
<keyword evidence="3 8" id="KW-0489">Methyltransferase</keyword>
<dbReference type="GO" id="GO:0005737">
    <property type="term" value="C:cytoplasm"/>
    <property type="evidence" value="ECO:0007669"/>
    <property type="project" value="UniProtKB-SubCell"/>
</dbReference>
<evidence type="ECO:0000313" key="11">
    <source>
        <dbReference type="EMBL" id="PLR30306.1"/>
    </source>
</evidence>
<comment type="miscellaneous">
    <text evidence="8">This enzyme catalyzes only one turnover and therefore is not strictly catalytic. According to one definition, an enzyme is a biocatalyst that acts repeatedly and over many reaction cycles.</text>
</comment>
<dbReference type="InterPro" id="IPR001497">
    <property type="entry name" value="MethylDNA_cys_MeTrfase_AS"/>
</dbReference>
<dbReference type="InterPro" id="IPR023546">
    <property type="entry name" value="MGMT"/>
</dbReference>
<dbReference type="GO" id="GO:0006307">
    <property type="term" value="P:DNA alkylation repair"/>
    <property type="evidence" value="ECO:0007669"/>
    <property type="project" value="UniProtKB-UniRule"/>
</dbReference>
<dbReference type="GO" id="GO:0003908">
    <property type="term" value="F:methylated-DNA-[protein]-cysteine S-methyltransferase activity"/>
    <property type="evidence" value="ECO:0007669"/>
    <property type="project" value="UniProtKB-UniRule"/>
</dbReference>
<dbReference type="NCBIfam" id="NF007626">
    <property type="entry name" value="PRK10286.1"/>
    <property type="match status" value="1"/>
</dbReference>
<feature type="domain" description="Methylated-DNA-[protein]-cysteine S-methyltransferase DNA binding" evidence="9">
    <location>
        <begin position="88"/>
        <end position="168"/>
    </location>
</feature>
<evidence type="ECO:0000259" key="9">
    <source>
        <dbReference type="Pfam" id="PF01035"/>
    </source>
</evidence>
<evidence type="ECO:0000256" key="1">
    <source>
        <dbReference type="ARBA" id="ARBA00001286"/>
    </source>
</evidence>
<evidence type="ECO:0000256" key="6">
    <source>
        <dbReference type="ARBA" id="ARBA00023204"/>
    </source>
</evidence>
<sequence>MLTLLIGKMETPLGELLVVADEQGCLRSVEWQEFEGRMQRLLALHYGKPGFVLRETVNPHGLATALEAYFSGELGVIESLPVATGGTDFQRRVWAALRAIPCGQTLSYGALAQQLGVPGASRAVGTANGANPISIVVPCHRVIGANGTLTGYAGGVSRKQWLLQHEGATGYLVPQHKQQLSLL</sequence>
<proteinExistence type="inferred from homology"/>
<comment type="catalytic activity">
    <reaction evidence="1 8">
        <text>a 4-O-methyl-thymidine in DNA + L-cysteinyl-[protein] = a thymidine in DNA + S-methyl-L-cysteinyl-[protein]</text>
        <dbReference type="Rhea" id="RHEA:53428"/>
        <dbReference type="Rhea" id="RHEA-COMP:10131"/>
        <dbReference type="Rhea" id="RHEA-COMP:10132"/>
        <dbReference type="Rhea" id="RHEA-COMP:13555"/>
        <dbReference type="Rhea" id="RHEA-COMP:13556"/>
        <dbReference type="ChEBI" id="CHEBI:29950"/>
        <dbReference type="ChEBI" id="CHEBI:82612"/>
        <dbReference type="ChEBI" id="CHEBI:137386"/>
        <dbReference type="ChEBI" id="CHEBI:137387"/>
        <dbReference type="EC" id="2.1.1.63"/>
    </reaction>
</comment>
<dbReference type="NCBIfam" id="TIGR00589">
    <property type="entry name" value="ogt"/>
    <property type="match status" value="1"/>
</dbReference>
<dbReference type="InterPro" id="IPR036388">
    <property type="entry name" value="WH-like_DNA-bd_sf"/>
</dbReference>
<evidence type="ECO:0000256" key="8">
    <source>
        <dbReference type="HAMAP-Rule" id="MF_00772"/>
    </source>
</evidence>
<dbReference type="OrthoDB" id="9802228at2"/>
<dbReference type="InterPro" id="IPR036631">
    <property type="entry name" value="MGMT_N_sf"/>
</dbReference>
<comment type="function">
    <text evidence="8">Involved in the cellular defense against the biological effects of O6-methylguanine (O6-MeG) and O4-methylthymine (O4-MeT) in DNA. Repairs the methylated nucleobase in DNA by stoichiometrically transferring the methyl group to a cysteine residue in the enzyme. This is a suicide reaction: the enzyme is irreversibly inactivated.</text>
</comment>
<dbReference type="InterPro" id="IPR008332">
    <property type="entry name" value="MethylG_MeTrfase_N"/>
</dbReference>
<keyword evidence="2 8" id="KW-0963">Cytoplasm</keyword>
<keyword evidence="6 8" id="KW-0234">DNA repair</keyword>
<dbReference type="PANTHER" id="PTHR10815:SF5">
    <property type="entry name" value="METHYLATED-DNA--PROTEIN-CYSTEINE METHYLTRANSFERASE"/>
    <property type="match status" value="1"/>
</dbReference>
<dbReference type="SUPFAM" id="SSF46767">
    <property type="entry name" value="Methylated DNA-protein cysteine methyltransferase, C-terminal domain"/>
    <property type="match status" value="1"/>
</dbReference>
<evidence type="ECO:0000256" key="2">
    <source>
        <dbReference type="ARBA" id="ARBA00022490"/>
    </source>
</evidence>
<keyword evidence="5 8" id="KW-0227">DNA damage</keyword>
<comment type="catalytic activity">
    <reaction evidence="7 8">
        <text>a 6-O-methyl-2'-deoxyguanosine in DNA + L-cysteinyl-[protein] = S-methyl-L-cysteinyl-[protein] + a 2'-deoxyguanosine in DNA</text>
        <dbReference type="Rhea" id="RHEA:24000"/>
        <dbReference type="Rhea" id="RHEA-COMP:10131"/>
        <dbReference type="Rhea" id="RHEA-COMP:10132"/>
        <dbReference type="Rhea" id="RHEA-COMP:11367"/>
        <dbReference type="Rhea" id="RHEA-COMP:11368"/>
        <dbReference type="ChEBI" id="CHEBI:29950"/>
        <dbReference type="ChEBI" id="CHEBI:82612"/>
        <dbReference type="ChEBI" id="CHEBI:85445"/>
        <dbReference type="ChEBI" id="CHEBI:85448"/>
        <dbReference type="EC" id="2.1.1.63"/>
    </reaction>
</comment>
<dbReference type="EMBL" id="PJZH01000032">
    <property type="protein sequence ID" value="PLR30306.1"/>
    <property type="molecule type" value="Genomic_DNA"/>
</dbReference>
<dbReference type="InterPro" id="IPR014048">
    <property type="entry name" value="MethylDNA_cys_MeTrfase_DNA-bd"/>
</dbReference>
<feature type="active site" description="Nucleophile; methyl group acceptor" evidence="8">
    <location>
        <position position="139"/>
    </location>
</feature>
<dbReference type="InterPro" id="IPR036217">
    <property type="entry name" value="MethylDNA_cys_MeTrfase_DNAb"/>
</dbReference>
<comment type="caution">
    <text evidence="11">The sequence shown here is derived from an EMBL/GenBank/DDBJ whole genome shotgun (WGS) entry which is preliminary data.</text>
</comment>
<protein>
    <recommendedName>
        <fullName evidence="8">Methylated-DNA--protein-cysteine methyltransferase</fullName>
        <ecNumber evidence="8">2.1.1.63</ecNumber>
    </recommendedName>
    <alternativeName>
        <fullName evidence="8">6-O-methylguanine-DNA methyltransferase</fullName>
        <shortName evidence="8">MGMT</shortName>
    </alternativeName>
    <alternativeName>
        <fullName evidence="8">O-6-methylguanine-DNA-alkyltransferase</fullName>
    </alternativeName>
</protein>
<evidence type="ECO:0000313" key="12">
    <source>
        <dbReference type="Proteomes" id="UP000234503"/>
    </source>
</evidence>
<reference evidence="11 12" key="1">
    <citation type="submission" date="2017-12" db="EMBL/GenBank/DDBJ databases">
        <title>Characterization of six clinical isolates of Enterochimera gen. nov., a novel genus of the Yersiniaciae family and the three species Enterochimera arupensis sp. nov., Enterochimera coloradensis sp. nov, and Enterochimera californica sp. nov.</title>
        <authorList>
            <person name="Rossi A."/>
            <person name="Fisher M."/>
        </authorList>
    </citation>
    <scope>NUCLEOTIDE SEQUENCE [LARGE SCALE GENOMIC DNA]</scope>
    <source>
        <strain evidence="12">2016-Iso4</strain>
    </source>
</reference>
<evidence type="ECO:0000256" key="7">
    <source>
        <dbReference type="ARBA" id="ARBA00049348"/>
    </source>
</evidence>
<dbReference type="CDD" id="cd06445">
    <property type="entry name" value="ATase"/>
    <property type="match status" value="1"/>
</dbReference>
<keyword evidence="4 8" id="KW-0808">Transferase</keyword>
<accession>A0A2N5DU96</accession>
<comment type="similarity">
    <text evidence="8">Belongs to the MGMT family.</text>
</comment>